<comment type="caution">
    <text evidence="2">The sequence shown here is derived from an EMBL/GenBank/DDBJ whole genome shotgun (WGS) entry which is preliminary data.</text>
</comment>
<reference evidence="2 3" key="1">
    <citation type="submission" date="2024-04" db="EMBL/GenBank/DDBJ databases">
        <title>Luteolibacter sp. isolated from soil.</title>
        <authorList>
            <person name="An J."/>
        </authorList>
    </citation>
    <scope>NUCLEOTIDE SEQUENCE [LARGE SCALE GENOMIC DNA]</scope>
    <source>
        <strain evidence="2 3">Y139</strain>
    </source>
</reference>
<organism evidence="2 3">
    <name type="scientific">Luteolibacter soli</name>
    <dbReference type="NCBI Taxonomy" id="3135280"/>
    <lineage>
        <taxon>Bacteria</taxon>
        <taxon>Pseudomonadati</taxon>
        <taxon>Verrucomicrobiota</taxon>
        <taxon>Verrucomicrobiia</taxon>
        <taxon>Verrucomicrobiales</taxon>
        <taxon>Verrucomicrobiaceae</taxon>
        <taxon>Luteolibacter</taxon>
    </lineage>
</organism>
<feature type="region of interest" description="Disordered" evidence="1">
    <location>
        <begin position="40"/>
        <end position="68"/>
    </location>
</feature>
<name>A0ABU9AX70_9BACT</name>
<gene>
    <name evidence="2" type="ORF">WKV53_14555</name>
</gene>
<accession>A0ABU9AX70</accession>
<feature type="compositionally biased region" description="Low complexity" evidence="1">
    <location>
        <begin position="397"/>
        <end position="411"/>
    </location>
</feature>
<evidence type="ECO:0000313" key="2">
    <source>
        <dbReference type="EMBL" id="MEK7951736.1"/>
    </source>
</evidence>
<protein>
    <submittedName>
        <fullName evidence="2">Uncharacterized protein</fullName>
    </submittedName>
</protein>
<feature type="compositionally biased region" description="Polar residues" evidence="1">
    <location>
        <begin position="412"/>
        <end position="424"/>
    </location>
</feature>
<evidence type="ECO:0000313" key="3">
    <source>
        <dbReference type="Proteomes" id="UP001371305"/>
    </source>
</evidence>
<evidence type="ECO:0000256" key="1">
    <source>
        <dbReference type="SAM" id="MobiDB-lite"/>
    </source>
</evidence>
<dbReference type="Proteomes" id="UP001371305">
    <property type="component" value="Unassembled WGS sequence"/>
</dbReference>
<sequence length="524" mass="57310">MSTQVSIGFQLPMMLPSSSEQRMGTEALIPVQVRRALDESVNANPSRGSSSTTALVPLRGGTRSLDLDPGTYHLRATLPNGDSISETVEVTATASQQTITLHAPYSAPNENSGWAYLLNETRREVSRQADLLTDAAHQIKSVAVGRAKDFASDSRNLSDPKDKIGAYIIRGKSLTLDHSNKNIPPDVIFWKEDKGTWTRDPATDWDQHPHPYNDPDALVRWKGPVPVTTRLWLQLENHRGGTFSKFALLCPSRTGEPTRILLQLDAIDARDTDPINIIQETGSEAAAVLLAYLHRGDNESARAVGTDLTSRARQLIQGKFDDFTSAIIAAYFTHQFGYTEGTDHTWWPNWLRNLDEAFPAYSDGTVIHAWHLLSQHQTDSDSDSPNSGETSPDSIKASPNTEASANSSEASGNLTDASHAPITTSPDLAEASANSIATSPFLIEACARLIEAADRGLPLFTRGVRMLLDGLELAVAYFPHDETLKSAATQIRRQAVTLDWTEVTTTRWGKIEATTFTPATRTTP</sequence>
<dbReference type="RefSeq" id="WP_341405431.1">
    <property type="nucleotide sequence ID" value="NZ_JBBUKT010000005.1"/>
</dbReference>
<feature type="region of interest" description="Disordered" evidence="1">
    <location>
        <begin position="377"/>
        <end position="424"/>
    </location>
</feature>
<dbReference type="EMBL" id="JBBUKT010000005">
    <property type="protein sequence ID" value="MEK7951736.1"/>
    <property type="molecule type" value="Genomic_DNA"/>
</dbReference>
<feature type="compositionally biased region" description="Polar residues" evidence="1">
    <location>
        <begin position="41"/>
        <end position="54"/>
    </location>
</feature>
<proteinExistence type="predicted"/>
<keyword evidence="3" id="KW-1185">Reference proteome</keyword>
<feature type="compositionally biased region" description="Polar residues" evidence="1">
    <location>
        <begin position="383"/>
        <end position="393"/>
    </location>
</feature>